<dbReference type="Proteomes" id="UP000004995">
    <property type="component" value="Unassembled WGS sequence"/>
</dbReference>
<dbReference type="HOGENOM" id="CLU_3053992_0_0_1"/>
<dbReference type="Gramene" id="KQL01420">
    <property type="protein sequence ID" value="KQL01420"/>
    <property type="gene ID" value="SETIT_014833mg"/>
</dbReference>
<dbReference type="EMBL" id="AGNK02003735">
    <property type="status" value="NOT_ANNOTATED_CDS"/>
    <property type="molecule type" value="Genomic_DNA"/>
</dbReference>
<keyword evidence="2" id="KW-1185">Reference proteome</keyword>
<reference evidence="2" key="1">
    <citation type="journal article" date="2012" name="Nat. Biotechnol.">
        <title>Reference genome sequence of the model plant Setaria.</title>
        <authorList>
            <person name="Bennetzen J.L."/>
            <person name="Schmutz J."/>
            <person name="Wang H."/>
            <person name="Percifield R."/>
            <person name="Hawkins J."/>
            <person name="Pontaroli A.C."/>
            <person name="Estep M."/>
            <person name="Feng L."/>
            <person name="Vaughn J.N."/>
            <person name="Grimwood J."/>
            <person name="Jenkins J."/>
            <person name="Barry K."/>
            <person name="Lindquist E."/>
            <person name="Hellsten U."/>
            <person name="Deshpande S."/>
            <person name="Wang X."/>
            <person name="Wu X."/>
            <person name="Mitros T."/>
            <person name="Triplett J."/>
            <person name="Yang X."/>
            <person name="Ye C.Y."/>
            <person name="Mauro-Herrera M."/>
            <person name="Wang L."/>
            <person name="Li P."/>
            <person name="Sharma M."/>
            <person name="Sharma R."/>
            <person name="Ronald P.C."/>
            <person name="Panaud O."/>
            <person name="Kellogg E.A."/>
            <person name="Brutnell T.P."/>
            <person name="Doust A.N."/>
            <person name="Tuskan G.A."/>
            <person name="Rokhsar D."/>
            <person name="Devos K.M."/>
        </authorList>
    </citation>
    <scope>NUCLEOTIDE SEQUENCE [LARGE SCALE GENOMIC DNA]</scope>
    <source>
        <strain evidence="2">cv. Yugu1</strain>
    </source>
</reference>
<proteinExistence type="predicted"/>
<evidence type="ECO:0000313" key="2">
    <source>
        <dbReference type="Proteomes" id="UP000004995"/>
    </source>
</evidence>
<evidence type="ECO:0000313" key="1">
    <source>
        <dbReference type="EnsemblPlants" id="KQL01420"/>
    </source>
</evidence>
<reference evidence="1" key="2">
    <citation type="submission" date="2018-08" db="UniProtKB">
        <authorList>
            <consortium name="EnsemblPlants"/>
        </authorList>
    </citation>
    <scope>IDENTIFICATION</scope>
    <source>
        <strain evidence="1">Yugu1</strain>
    </source>
</reference>
<sequence>MQFAIFSHMLFASSPSLQGSSLIILSLKTSDVSSFSFHHFVLAILACLSLRARI</sequence>
<dbReference type="InParanoid" id="K3YKR4"/>
<dbReference type="EnsemblPlants" id="KQL01420">
    <property type="protein sequence ID" value="KQL01420"/>
    <property type="gene ID" value="SETIT_014833mg"/>
</dbReference>
<protein>
    <submittedName>
        <fullName evidence="1">Uncharacterized protein</fullName>
    </submittedName>
</protein>
<organism evidence="1 2">
    <name type="scientific">Setaria italica</name>
    <name type="common">Foxtail millet</name>
    <name type="synonym">Panicum italicum</name>
    <dbReference type="NCBI Taxonomy" id="4555"/>
    <lineage>
        <taxon>Eukaryota</taxon>
        <taxon>Viridiplantae</taxon>
        <taxon>Streptophyta</taxon>
        <taxon>Embryophyta</taxon>
        <taxon>Tracheophyta</taxon>
        <taxon>Spermatophyta</taxon>
        <taxon>Magnoliopsida</taxon>
        <taxon>Liliopsida</taxon>
        <taxon>Poales</taxon>
        <taxon>Poaceae</taxon>
        <taxon>PACMAD clade</taxon>
        <taxon>Panicoideae</taxon>
        <taxon>Panicodae</taxon>
        <taxon>Paniceae</taxon>
        <taxon>Cenchrinae</taxon>
        <taxon>Setaria</taxon>
    </lineage>
</organism>
<accession>K3YKR4</accession>
<dbReference type="AlphaFoldDB" id="K3YKR4"/>
<name>K3YKR4_SETIT</name>